<dbReference type="InterPro" id="IPR023048">
    <property type="entry name" value="NADH:quinone_OxRdtase_FMN_depd"/>
</dbReference>
<evidence type="ECO:0000256" key="3">
    <source>
        <dbReference type="ARBA" id="ARBA00023002"/>
    </source>
</evidence>
<evidence type="ECO:0000256" key="2">
    <source>
        <dbReference type="ARBA" id="ARBA00022643"/>
    </source>
</evidence>
<evidence type="ECO:0000313" key="9">
    <source>
        <dbReference type="Proteomes" id="UP001262410"/>
    </source>
</evidence>
<dbReference type="RefSeq" id="WP_309795931.1">
    <property type="nucleotide sequence ID" value="NZ_JAVDPW010000006.1"/>
</dbReference>
<keyword evidence="3 6" id="KW-0560">Oxidoreductase</keyword>
<gene>
    <name evidence="6" type="primary">azoR</name>
    <name evidence="8" type="ORF">E9232_003553</name>
</gene>
<dbReference type="InterPro" id="IPR029039">
    <property type="entry name" value="Flavoprotein-like_sf"/>
</dbReference>
<accession>A0ABU1JRU6</accession>
<dbReference type="GO" id="GO:0016491">
    <property type="term" value="F:oxidoreductase activity"/>
    <property type="evidence" value="ECO:0007669"/>
    <property type="project" value="UniProtKB-KW"/>
</dbReference>
<dbReference type="InterPro" id="IPR003680">
    <property type="entry name" value="Flavodoxin_fold"/>
</dbReference>
<dbReference type="Gene3D" id="3.40.50.360">
    <property type="match status" value="1"/>
</dbReference>
<evidence type="ECO:0000256" key="6">
    <source>
        <dbReference type="HAMAP-Rule" id="MF_01216"/>
    </source>
</evidence>
<comment type="caution">
    <text evidence="6">Lacks conserved residue(s) required for the propagation of feature annotation.</text>
</comment>
<keyword evidence="9" id="KW-1185">Reference proteome</keyword>
<comment type="function">
    <text evidence="6">Also exhibits azoreductase activity. Catalyzes the reductive cleavage of the azo bond in aromatic azo compounds to the corresponding amines.</text>
</comment>
<evidence type="ECO:0000259" key="7">
    <source>
        <dbReference type="Pfam" id="PF02525"/>
    </source>
</evidence>
<comment type="similarity">
    <text evidence="6">Belongs to the azoreductase type 1 family.</text>
</comment>
<dbReference type="InterPro" id="IPR050104">
    <property type="entry name" value="FMN-dep_NADH:Q_OxRdtase_AzoR1"/>
</dbReference>
<feature type="domain" description="Flavodoxin-like fold" evidence="7">
    <location>
        <begin position="3"/>
        <end position="202"/>
    </location>
</feature>
<feature type="binding site" evidence="6">
    <location>
        <begin position="16"/>
        <end position="18"/>
    </location>
    <ligand>
        <name>FMN</name>
        <dbReference type="ChEBI" id="CHEBI:58210"/>
    </ligand>
</feature>
<evidence type="ECO:0000256" key="5">
    <source>
        <dbReference type="ARBA" id="ARBA00048542"/>
    </source>
</evidence>
<comment type="cofactor">
    <cofactor evidence="6">
        <name>FMN</name>
        <dbReference type="ChEBI" id="CHEBI:58210"/>
    </cofactor>
    <text evidence="6">Binds 1 FMN per subunit.</text>
</comment>
<keyword evidence="1 6" id="KW-0285">Flavoprotein</keyword>
<evidence type="ECO:0000313" key="8">
    <source>
        <dbReference type="EMBL" id="MDR6291027.1"/>
    </source>
</evidence>
<proteinExistence type="inferred from homology"/>
<dbReference type="Pfam" id="PF02525">
    <property type="entry name" value="Flavodoxin_2"/>
    <property type="match status" value="1"/>
</dbReference>
<comment type="catalytic activity">
    <reaction evidence="6">
        <text>2 a quinone + NADH + H(+) = 2 a 1,4-benzosemiquinone + NAD(+)</text>
        <dbReference type="Rhea" id="RHEA:65952"/>
        <dbReference type="ChEBI" id="CHEBI:15378"/>
        <dbReference type="ChEBI" id="CHEBI:57540"/>
        <dbReference type="ChEBI" id="CHEBI:57945"/>
        <dbReference type="ChEBI" id="CHEBI:132124"/>
        <dbReference type="ChEBI" id="CHEBI:134225"/>
    </reaction>
</comment>
<dbReference type="EC" id="1.7.1.17" evidence="6"/>
<reference evidence="8 9" key="1">
    <citation type="submission" date="2023-07" db="EMBL/GenBank/DDBJ databases">
        <title>Sorghum-associated microbial communities from plants grown in Nebraska, USA.</title>
        <authorList>
            <person name="Schachtman D."/>
        </authorList>
    </citation>
    <scope>NUCLEOTIDE SEQUENCE [LARGE SCALE GENOMIC DNA]</scope>
    <source>
        <strain evidence="8 9">584</strain>
    </source>
</reference>
<sequence>MSRILFVTSSPRGAASHSTKIAEALVDRLTATDPAATVVRRDLAADPLPHIGEDFVAVAVLGVAPEARSPAQHAAFALSDTLVQEVLAADTIVIASAMINFGLASTLKSWFDHLLRAGATFSYGADGVKGLVTGKKVYVVEARGGIYSEGPAKAYDFQEPYLRHLLGFIGLTDVEVIAAEGVAYGPEAAEKAVSGALAKASAVTAQAA</sequence>
<dbReference type="Proteomes" id="UP001262410">
    <property type="component" value="Unassembled WGS sequence"/>
</dbReference>
<name>A0ABU1JRU6_9PROT</name>
<dbReference type="PANTHER" id="PTHR43741:SF2">
    <property type="entry name" value="FMN-DEPENDENT NADH:QUINONE OXIDOREDUCTASE"/>
    <property type="match status" value="1"/>
</dbReference>
<keyword evidence="4 6" id="KW-0520">NAD</keyword>
<comment type="caution">
    <text evidence="8">The sequence shown here is derived from an EMBL/GenBank/DDBJ whole genome shotgun (WGS) entry which is preliminary data.</text>
</comment>
<comment type="subunit">
    <text evidence="6">Homodimer.</text>
</comment>
<dbReference type="HAMAP" id="MF_01216">
    <property type="entry name" value="Azoreductase_type1"/>
    <property type="match status" value="1"/>
</dbReference>
<dbReference type="PANTHER" id="PTHR43741">
    <property type="entry name" value="FMN-DEPENDENT NADH-AZOREDUCTASE 1"/>
    <property type="match status" value="1"/>
</dbReference>
<feature type="binding site" evidence="6">
    <location>
        <position position="10"/>
    </location>
    <ligand>
        <name>FMN</name>
        <dbReference type="ChEBI" id="CHEBI:58210"/>
    </ligand>
</feature>
<evidence type="ECO:0000256" key="1">
    <source>
        <dbReference type="ARBA" id="ARBA00022630"/>
    </source>
</evidence>
<keyword evidence="2 6" id="KW-0288">FMN</keyword>
<comment type="function">
    <text evidence="6">Quinone reductase that provides resistance to thiol-specific stress caused by electrophilic quinones.</text>
</comment>
<comment type="catalytic activity">
    <reaction evidence="5">
        <text>N,N-dimethyl-1,4-phenylenediamine + anthranilate + 2 NAD(+) = 2-(4-dimethylaminophenyl)diazenylbenzoate + 2 NADH + 2 H(+)</text>
        <dbReference type="Rhea" id="RHEA:55872"/>
        <dbReference type="ChEBI" id="CHEBI:15378"/>
        <dbReference type="ChEBI" id="CHEBI:15783"/>
        <dbReference type="ChEBI" id="CHEBI:16567"/>
        <dbReference type="ChEBI" id="CHEBI:57540"/>
        <dbReference type="ChEBI" id="CHEBI:57945"/>
        <dbReference type="ChEBI" id="CHEBI:71579"/>
        <dbReference type="EC" id="1.7.1.17"/>
    </reaction>
    <physiologicalReaction direction="right-to-left" evidence="5">
        <dbReference type="Rhea" id="RHEA:55874"/>
    </physiologicalReaction>
</comment>
<dbReference type="SUPFAM" id="SSF52218">
    <property type="entry name" value="Flavoproteins"/>
    <property type="match status" value="1"/>
</dbReference>
<dbReference type="EMBL" id="JAVDPW010000006">
    <property type="protein sequence ID" value="MDR6291027.1"/>
    <property type="molecule type" value="Genomic_DNA"/>
</dbReference>
<protein>
    <recommendedName>
        <fullName evidence="6">FMN dependent NADH:quinone oxidoreductase</fullName>
        <ecNumber evidence="6">1.6.5.-</ecNumber>
    </recommendedName>
    <alternativeName>
        <fullName evidence="6">Azo-dye reductase</fullName>
    </alternativeName>
    <alternativeName>
        <fullName evidence="6">FMN-dependent NADH-azo compound oxidoreductase</fullName>
    </alternativeName>
    <alternativeName>
        <fullName evidence="6">FMN-dependent NADH-azoreductase</fullName>
        <ecNumber evidence="6">1.7.1.17</ecNumber>
    </alternativeName>
</protein>
<evidence type="ECO:0000256" key="4">
    <source>
        <dbReference type="ARBA" id="ARBA00023027"/>
    </source>
</evidence>
<dbReference type="EC" id="1.6.5.-" evidence="6"/>
<organism evidence="8 9">
    <name type="scientific">Inquilinus ginsengisoli</name>
    <dbReference type="NCBI Taxonomy" id="363840"/>
    <lineage>
        <taxon>Bacteria</taxon>
        <taxon>Pseudomonadati</taxon>
        <taxon>Pseudomonadota</taxon>
        <taxon>Alphaproteobacteria</taxon>
        <taxon>Rhodospirillales</taxon>
        <taxon>Rhodospirillaceae</taxon>
        <taxon>Inquilinus</taxon>
    </lineage>
</organism>